<accession>A0AAX1N8Q8</accession>
<keyword evidence="3 8" id="KW-0812">Transmembrane</keyword>
<organism evidence="9 10">
    <name type="scientific">Flammeovirga yaeyamensis</name>
    <dbReference type="NCBI Taxonomy" id="367791"/>
    <lineage>
        <taxon>Bacteria</taxon>
        <taxon>Pseudomonadati</taxon>
        <taxon>Bacteroidota</taxon>
        <taxon>Cytophagia</taxon>
        <taxon>Cytophagales</taxon>
        <taxon>Flammeovirgaceae</taxon>
        <taxon>Flammeovirga</taxon>
    </lineage>
</organism>
<name>A0AAX1N8Q8_9BACT</name>
<evidence type="ECO:0000256" key="2">
    <source>
        <dbReference type="ARBA" id="ARBA00022475"/>
    </source>
</evidence>
<feature type="transmembrane region" description="Helical" evidence="8">
    <location>
        <begin position="163"/>
        <end position="190"/>
    </location>
</feature>
<dbReference type="GO" id="GO:0005886">
    <property type="term" value="C:plasma membrane"/>
    <property type="evidence" value="ECO:0007669"/>
    <property type="project" value="UniProtKB-SubCell"/>
</dbReference>
<keyword evidence="7" id="KW-0406">Ion transport</keyword>
<keyword evidence="2 7" id="KW-1003">Cell membrane</keyword>
<evidence type="ECO:0000256" key="8">
    <source>
        <dbReference type="SAM" id="Phobius"/>
    </source>
</evidence>
<dbReference type="AlphaFoldDB" id="A0AAX1N8Q8"/>
<keyword evidence="6 7" id="KW-0472">Membrane</keyword>
<dbReference type="Pfam" id="PF03977">
    <property type="entry name" value="OAD_beta"/>
    <property type="match status" value="1"/>
</dbReference>
<protein>
    <submittedName>
        <fullName evidence="9">Sodium ion-translocating decarboxylase subunit beta</fullName>
    </submittedName>
</protein>
<sequence>MALEGLSNFISMTGFANATVPNLIMIAVGLFFIFLAIKYDYEPLLLIPIGTGVIIGNVPFVAGNQIGIYEQGSVLNYLYFGVQKGIYPPLIFLGIGAMTDFSSLIANPKLMLLGAAAQVGVFLTFIGAIALGFDLKEAASIGIIGGADGPTAIFLSSKEAPHLLGAIAIAAYSYMALVPVIQPPIMRLMTSLEERKIRMKPPRTVHKTEKILFPIIGLIITTFISPSALPLLGMLFFGNLLKESGHTERLANTARTSMIDIVTILLGVTVGASTQASEFITLNSMKIFALGAISFAIATFSGLAFAKFMNLFLKGDDKLNPLIGAAGVSAVPDSARVVQQEGLKADSSNHLLMHAMAPNVSGVIGSAVAAGILMSFLTYFSNL</sequence>
<evidence type="ECO:0000256" key="4">
    <source>
        <dbReference type="ARBA" id="ARBA00022967"/>
    </source>
</evidence>
<evidence type="ECO:0000313" key="10">
    <source>
        <dbReference type="Proteomes" id="UP000678679"/>
    </source>
</evidence>
<keyword evidence="5 8" id="KW-1133">Transmembrane helix</keyword>
<feature type="transmembrane region" description="Helical" evidence="8">
    <location>
        <begin position="20"/>
        <end position="37"/>
    </location>
</feature>
<dbReference type="PANTHER" id="PTHR35806">
    <property type="entry name" value="OXALOACETATE DECARBOXYLASE BETA CHAIN 2"/>
    <property type="match status" value="1"/>
</dbReference>
<dbReference type="PIRSF" id="PIRSF015658">
    <property type="entry name" value="MmdB_OadB"/>
    <property type="match status" value="1"/>
</dbReference>
<dbReference type="Proteomes" id="UP000678679">
    <property type="component" value="Chromosome 1"/>
</dbReference>
<evidence type="ECO:0000256" key="7">
    <source>
        <dbReference type="PIRNR" id="PIRNR015658"/>
    </source>
</evidence>
<dbReference type="InterPro" id="IPR005661">
    <property type="entry name" value="OadB_MmdB"/>
</dbReference>
<evidence type="ECO:0000256" key="5">
    <source>
        <dbReference type="ARBA" id="ARBA00022989"/>
    </source>
</evidence>
<dbReference type="GO" id="GO:0016829">
    <property type="term" value="F:lyase activity"/>
    <property type="evidence" value="ECO:0007669"/>
    <property type="project" value="InterPro"/>
</dbReference>
<keyword evidence="7" id="KW-0915">Sodium</keyword>
<gene>
    <name evidence="9" type="ORF">KMW28_11490</name>
</gene>
<evidence type="ECO:0000256" key="3">
    <source>
        <dbReference type="ARBA" id="ARBA00022692"/>
    </source>
</evidence>
<dbReference type="NCBIfam" id="TIGR01109">
    <property type="entry name" value="Na_pump_decarbB"/>
    <property type="match status" value="1"/>
</dbReference>
<feature type="transmembrane region" description="Helical" evidence="8">
    <location>
        <begin position="257"/>
        <end position="275"/>
    </location>
</feature>
<keyword evidence="7" id="KW-0813">Transport</keyword>
<feature type="transmembrane region" description="Helical" evidence="8">
    <location>
        <begin position="211"/>
        <end position="237"/>
    </location>
</feature>
<feature type="transmembrane region" description="Helical" evidence="8">
    <location>
        <begin position="360"/>
        <end position="380"/>
    </location>
</feature>
<evidence type="ECO:0000256" key="6">
    <source>
        <dbReference type="ARBA" id="ARBA00023136"/>
    </source>
</evidence>
<evidence type="ECO:0000313" key="9">
    <source>
        <dbReference type="EMBL" id="QWG03984.1"/>
    </source>
</evidence>
<keyword evidence="10" id="KW-1185">Reference proteome</keyword>
<dbReference type="GO" id="GO:0006814">
    <property type="term" value="P:sodium ion transport"/>
    <property type="evidence" value="ECO:0007669"/>
    <property type="project" value="UniProtKB-UniRule"/>
</dbReference>
<feature type="transmembrane region" description="Helical" evidence="8">
    <location>
        <begin position="287"/>
        <end position="306"/>
    </location>
</feature>
<dbReference type="PANTHER" id="PTHR35806:SF1">
    <property type="entry name" value="OXALOACETATE DECARBOXYLASE BETA CHAIN 2"/>
    <property type="match status" value="1"/>
</dbReference>
<feature type="transmembrane region" description="Helical" evidence="8">
    <location>
        <begin position="86"/>
        <end position="105"/>
    </location>
</feature>
<feature type="transmembrane region" description="Helical" evidence="8">
    <location>
        <begin position="112"/>
        <end position="133"/>
    </location>
</feature>
<evidence type="ECO:0000256" key="1">
    <source>
        <dbReference type="ARBA" id="ARBA00004651"/>
    </source>
</evidence>
<feature type="transmembrane region" description="Helical" evidence="8">
    <location>
        <begin position="44"/>
        <end position="66"/>
    </location>
</feature>
<proteinExistence type="predicted"/>
<reference evidence="9 10" key="1">
    <citation type="submission" date="2021-05" db="EMBL/GenBank/DDBJ databases">
        <title>Comparative genomic studies on the polysaccharide-degrading batcterial strains of the Flammeovirga genus.</title>
        <authorList>
            <person name="Zewei F."/>
            <person name="Zheng Z."/>
            <person name="Yu L."/>
            <person name="Ruyue G."/>
            <person name="Yanhong M."/>
            <person name="Yuanyuan C."/>
            <person name="Jingyan G."/>
            <person name="Wenjun H."/>
        </authorList>
    </citation>
    <scope>NUCLEOTIDE SEQUENCE [LARGE SCALE GENOMIC DNA]</scope>
    <source>
        <strain evidence="9 10">NBRC:100898</strain>
    </source>
</reference>
<dbReference type="EMBL" id="CP076132">
    <property type="protein sequence ID" value="QWG03984.1"/>
    <property type="molecule type" value="Genomic_DNA"/>
</dbReference>
<comment type="subcellular location">
    <subcellularLocation>
        <location evidence="1">Cell membrane</location>
        <topology evidence="1">Multi-pass membrane protein</topology>
    </subcellularLocation>
</comment>
<dbReference type="KEGG" id="fya:KMW28_11490"/>
<keyword evidence="7" id="KW-0739">Sodium transport</keyword>
<keyword evidence="4" id="KW-1278">Translocase</keyword>